<proteinExistence type="predicted"/>
<evidence type="ECO:0000256" key="6">
    <source>
        <dbReference type="SAM" id="Phobius"/>
    </source>
</evidence>
<dbReference type="PANTHER" id="PTHR41335">
    <property type="entry name" value="MEMBRANE PROTEIN-RELATED"/>
    <property type="match status" value="1"/>
</dbReference>
<evidence type="ECO:0000256" key="1">
    <source>
        <dbReference type="ARBA" id="ARBA00022475"/>
    </source>
</evidence>
<keyword evidence="2 6" id="KW-0812">Transmembrane</keyword>
<reference evidence="8 9" key="1">
    <citation type="journal article" date="2009" name="J. Bacteriol.">
        <title>Draft genome sequence of the extremely acidophilic bacterium Acidithiobacillus caldus ATCC 51756 reveals metabolic versatility in the genus Acidithiobacillus.</title>
        <authorList>
            <person name="Valdes J."/>
            <person name="Quatrini R."/>
            <person name="Hallberg K."/>
            <person name="Dopson M."/>
            <person name="Valenzuela P.D."/>
            <person name="Holmes D.S."/>
        </authorList>
    </citation>
    <scope>NUCLEOTIDE SEQUENCE [LARGE SCALE GENOMIC DNA]</scope>
    <source>
        <strain evidence="9">ATCC 51756 / DSM 8584 / KU</strain>
    </source>
</reference>
<feature type="transmembrane region" description="Helical" evidence="6">
    <location>
        <begin position="40"/>
        <end position="61"/>
    </location>
</feature>
<evidence type="ECO:0000256" key="5">
    <source>
        <dbReference type="SAM" id="Coils"/>
    </source>
</evidence>
<accession>A0A059ZWX0</accession>
<dbReference type="InterPro" id="IPR010445">
    <property type="entry name" value="LapA_dom"/>
</dbReference>
<evidence type="ECO:0000256" key="4">
    <source>
        <dbReference type="ARBA" id="ARBA00023136"/>
    </source>
</evidence>
<dbReference type="Pfam" id="PF06305">
    <property type="entry name" value="LapA_dom"/>
    <property type="match status" value="1"/>
</dbReference>
<dbReference type="GO" id="GO:0005886">
    <property type="term" value="C:plasma membrane"/>
    <property type="evidence" value="ECO:0007669"/>
    <property type="project" value="InterPro"/>
</dbReference>
<evidence type="ECO:0000259" key="7">
    <source>
        <dbReference type="Pfam" id="PF06305"/>
    </source>
</evidence>
<dbReference type="KEGG" id="acz:Acaty_c0597"/>
<name>A0A059ZWX0_ACICK</name>
<gene>
    <name evidence="8" type="ORF">Acaty_c0597</name>
</gene>
<dbReference type="eggNOG" id="COG5416">
    <property type="taxonomic scope" value="Bacteria"/>
</dbReference>
<organism evidence="8 9">
    <name type="scientific">Acidithiobacillus caldus (strain ATCC 51756 / DSM 8584 / KU)</name>
    <dbReference type="NCBI Taxonomy" id="637389"/>
    <lineage>
        <taxon>Bacteria</taxon>
        <taxon>Pseudomonadati</taxon>
        <taxon>Pseudomonadota</taxon>
        <taxon>Acidithiobacillia</taxon>
        <taxon>Acidithiobacillales</taxon>
        <taxon>Acidithiobacillaceae</taxon>
        <taxon>Acidithiobacillus</taxon>
    </lineage>
</organism>
<dbReference type="HOGENOM" id="CLU_142842_3_0_6"/>
<dbReference type="Proteomes" id="UP000005522">
    <property type="component" value="Chromosome"/>
</dbReference>
<protein>
    <recommendedName>
        <fullName evidence="7">Lipopolysaccharide assembly protein A domain-containing protein</fullName>
    </recommendedName>
</protein>
<keyword evidence="1" id="KW-1003">Cell membrane</keyword>
<evidence type="ECO:0000256" key="2">
    <source>
        <dbReference type="ARBA" id="ARBA00022692"/>
    </source>
</evidence>
<evidence type="ECO:0000313" key="8">
    <source>
        <dbReference type="EMBL" id="AIA54481.1"/>
    </source>
</evidence>
<feature type="domain" description="Lipopolysaccharide assembly protein A" evidence="7">
    <location>
        <begin position="19"/>
        <end position="81"/>
    </location>
</feature>
<dbReference type="AlphaFoldDB" id="A0A059ZWX0"/>
<feature type="coiled-coil region" evidence="5">
    <location>
        <begin position="67"/>
        <end position="94"/>
    </location>
</feature>
<evidence type="ECO:0000256" key="3">
    <source>
        <dbReference type="ARBA" id="ARBA00022989"/>
    </source>
</evidence>
<keyword evidence="4 6" id="KW-0472">Membrane</keyword>
<sequence>MWMILSFIIGALAVLFAVENNAPAKVTFLSWEFQQSLGVVLLIGFLAGFVAALIFYLPTYLRHRWRIRRHEKRIAEVEADLAAERGKRAQLEIERAESARAQAGHVSTEH</sequence>
<evidence type="ECO:0000313" key="9">
    <source>
        <dbReference type="Proteomes" id="UP000005522"/>
    </source>
</evidence>
<keyword evidence="5" id="KW-0175">Coiled coil</keyword>
<dbReference type="PANTHER" id="PTHR41335:SF1">
    <property type="entry name" value="MEMBRANE PROTEIN"/>
    <property type="match status" value="1"/>
</dbReference>
<keyword evidence="3 6" id="KW-1133">Transmembrane helix</keyword>
<dbReference type="EMBL" id="CP005986">
    <property type="protein sequence ID" value="AIA54481.1"/>
    <property type="molecule type" value="Genomic_DNA"/>
</dbReference>